<sequence>MGRSLGQRGGDHRRLTLAPRPVSLGRCASPLPVGESLIAEEGIDAAVAEQDTTDEEVLRSAMYAGFSTEEAQAFLQDRKNTNVSQVCFDAQFREDFWIDLGYPKGSRWWERSDSPILGDSVKFDPVEGSVAGRDVIGSSVRLLANSGDSSLCDLDFVPRIRTNTDQTKRSFVKGSSIQDPCAQSKPTRRGVHIRPWRGPLPRPGISHAVSLAAFWPTPAQSLYGVCSPNSNVKAGRTTPQPPPLGDLSEFPPIIDAMIEPRSGPAGTPAGNAEYRNLNPSFLETDHVALVNRAKGYGLSRKLLRRPIPWTCRHVVPHFGCIPMSAADRPSYAVMAARQPTREEQRPPALQPRGGGVSVLRGGRGPFPRPNRGRGNAGGRDRVQARGNGRGWFNPVRGRGSGQVQDAAPNQRYVPVDHQDISHGVQAEAPEPVKAKKPRPPFCFRCKCLGHLQENCAAILDCYICNKKNSHVPMKCPILKMSRPSASMLWCAKNELTFFRIPEFDLMVEAPAPAPTALISVTGGKLDVVATQVELAKLSRVEWNWEALPHGDDAFLVVFPSEDELLRMAEIEYKLKSGISISISQWDRTGDASPAYHLDEIWVHVTGVPHDWRHFLAFWALGSMISTTIDVDMLTYRKKGIIRLLVGILNRDQLPLTTDIVFHKVGYDITFTPELSDFEPALPSMVLGAFEKEDGDNKEDGAPEDRELDPSKKKQKNLLGSLGSRFTSESHDSATMQVDGNEVHKPLYTAVEKAINSPSPLVSKSDKPTGPKCLLKPLCTSRGKMGEQRLQVTAHSSSMDAGTCASMLAGGPDSIARAPVEPQVVLFQTSTTVANSMSPQSGSPSLADMNSPSCSQSARQKTLVAAQVLKSVQCAVQDQSLLGESGSGHGAPSSVISSGTSPTNFYSVHGLRRSLRCNMQAVDGSYLTDIDMTERAMRRTAARNLDTVLGSKTVASSQKMLHSPSTPLLQETGMSQHVNSISLVTMTDEDCAVNLDNLGLRMKRSTSGTNISVKALKRIEIDRTRLYQSNKREASKKKLANHMVSNPFDLSDDEATEVDSDLLAHLIKDVSAVDLETEDLDTRICDLMASSRKSRKNRHNTNKNKNCSL</sequence>
<feature type="region of interest" description="Disordered" evidence="1">
    <location>
        <begin position="721"/>
        <end position="740"/>
    </location>
</feature>
<reference evidence="2" key="3">
    <citation type="submission" date="2021-05" db="UniProtKB">
        <authorList>
            <consortium name="EnsemblPlants"/>
        </authorList>
    </citation>
    <scope>IDENTIFICATION</scope>
    <source>
        <strain evidence="2">cv. B73</strain>
    </source>
</reference>
<protein>
    <recommendedName>
        <fullName evidence="4">DUF4283 domain-containing protein</fullName>
    </recommendedName>
</protein>
<feature type="region of interest" description="Disordered" evidence="1">
    <location>
        <begin position="834"/>
        <end position="853"/>
    </location>
</feature>
<dbReference type="InParanoid" id="A0A804N3E1"/>
<dbReference type="PANTHER" id="PTHR33170:SF8">
    <property type="entry name" value="OS07G0485366 PROTEIN"/>
    <property type="match status" value="1"/>
</dbReference>
<feature type="region of interest" description="Disordered" evidence="1">
    <location>
        <begin position="176"/>
        <end position="196"/>
    </location>
</feature>
<dbReference type="EnsemblPlants" id="Zm00001eb131610_T001">
    <property type="protein sequence ID" value="Zm00001eb131610_P001"/>
    <property type="gene ID" value="Zm00001eb131610"/>
</dbReference>
<name>A0A804N3E1_MAIZE</name>
<proteinExistence type="predicted"/>
<evidence type="ECO:0000256" key="1">
    <source>
        <dbReference type="SAM" id="MobiDB-lite"/>
    </source>
</evidence>
<dbReference type="AlphaFoldDB" id="A0A804N3E1"/>
<reference evidence="3" key="1">
    <citation type="submission" date="2015-12" db="EMBL/GenBank/DDBJ databases">
        <title>Update maize B73 reference genome by single molecule sequencing technologies.</title>
        <authorList>
            <consortium name="Maize Genome Sequencing Project"/>
            <person name="Ware D."/>
        </authorList>
    </citation>
    <scope>NUCLEOTIDE SEQUENCE [LARGE SCALE GENOMIC DNA]</scope>
    <source>
        <strain evidence="3">cv. B73</strain>
    </source>
</reference>
<evidence type="ECO:0000313" key="2">
    <source>
        <dbReference type="EnsemblPlants" id="Zm00001eb131610_P001"/>
    </source>
</evidence>
<dbReference type="PANTHER" id="PTHR33170">
    <property type="entry name" value="DUF4283 DOMAIN-CONTAINING PROTEIN-RELATED"/>
    <property type="match status" value="1"/>
</dbReference>
<feature type="compositionally biased region" description="Gly residues" evidence="1">
    <location>
        <begin position="352"/>
        <end position="364"/>
    </location>
</feature>
<reference evidence="2" key="2">
    <citation type="submission" date="2019-07" db="EMBL/GenBank/DDBJ databases">
        <authorList>
            <person name="Seetharam A."/>
            <person name="Woodhouse M."/>
            <person name="Cannon E."/>
        </authorList>
    </citation>
    <scope>NUCLEOTIDE SEQUENCE [LARGE SCALE GENOMIC DNA]</scope>
    <source>
        <strain evidence="2">cv. B73</strain>
    </source>
</reference>
<evidence type="ECO:0000313" key="3">
    <source>
        <dbReference type="Proteomes" id="UP000007305"/>
    </source>
</evidence>
<feature type="region of interest" description="Disordered" evidence="1">
    <location>
        <begin position="340"/>
        <end position="404"/>
    </location>
</feature>
<feature type="region of interest" description="Disordered" evidence="1">
    <location>
        <begin position="692"/>
        <end position="714"/>
    </location>
</feature>
<feature type="compositionally biased region" description="Basic and acidic residues" evidence="1">
    <location>
        <begin position="697"/>
        <end position="711"/>
    </location>
</feature>
<dbReference type="Gramene" id="Zm00001eb131610_T001">
    <property type="protein sequence ID" value="Zm00001eb131610_P001"/>
    <property type="gene ID" value="Zm00001eb131610"/>
</dbReference>
<evidence type="ECO:0008006" key="4">
    <source>
        <dbReference type="Google" id="ProtNLM"/>
    </source>
</evidence>
<feature type="compositionally biased region" description="Basic residues" evidence="1">
    <location>
        <begin position="186"/>
        <end position="195"/>
    </location>
</feature>
<dbReference type="Proteomes" id="UP000007305">
    <property type="component" value="Chromosome 3"/>
</dbReference>
<organism evidence="2 3">
    <name type="scientific">Zea mays</name>
    <name type="common">Maize</name>
    <dbReference type="NCBI Taxonomy" id="4577"/>
    <lineage>
        <taxon>Eukaryota</taxon>
        <taxon>Viridiplantae</taxon>
        <taxon>Streptophyta</taxon>
        <taxon>Embryophyta</taxon>
        <taxon>Tracheophyta</taxon>
        <taxon>Spermatophyta</taxon>
        <taxon>Magnoliopsida</taxon>
        <taxon>Liliopsida</taxon>
        <taxon>Poales</taxon>
        <taxon>Poaceae</taxon>
        <taxon>PACMAD clade</taxon>
        <taxon>Panicoideae</taxon>
        <taxon>Andropogonodae</taxon>
        <taxon>Andropogoneae</taxon>
        <taxon>Tripsacinae</taxon>
        <taxon>Zea</taxon>
    </lineage>
</organism>
<keyword evidence="3" id="KW-1185">Reference proteome</keyword>
<accession>A0A804N3E1</accession>